<accession>A0ABY5DX85</accession>
<dbReference type="InterPro" id="IPR052356">
    <property type="entry name" value="Thiol_S-MT"/>
</dbReference>
<dbReference type="Gene3D" id="3.40.50.150">
    <property type="entry name" value="Vaccinia Virus protein VP39"/>
    <property type="match status" value="1"/>
</dbReference>
<dbReference type="PANTHER" id="PTHR45036:SF1">
    <property type="entry name" value="METHYLTRANSFERASE LIKE 7A"/>
    <property type="match status" value="1"/>
</dbReference>
<dbReference type="EMBL" id="CP098502">
    <property type="protein sequence ID" value="UTI66638.1"/>
    <property type="molecule type" value="Genomic_DNA"/>
</dbReference>
<evidence type="ECO:0000313" key="2">
    <source>
        <dbReference type="EMBL" id="UTI66638.1"/>
    </source>
</evidence>
<dbReference type="SUPFAM" id="SSF53335">
    <property type="entry name" value="S-adenosyl-L-methionine-dependent methyltransferases"/>
    <property type="match status" value="1"/>
</dbReference>
<dbReference type="GO" id="GO:0008168">
    <property type="term" value="F:methyltransferase activity"/>
    <property type="evidence" value="ECO:0007669"/>
    <property type="project" value="UniProtKB-KW"/>
</dbReference>
<dbReference type="CDD" id="cd02440">
    <property type="entry name" value="AdoMet_MTases"/>
    <property type="match status" value="1"/>
</dbReference>
<gene>
    <name evidence="2" type="ORF">NBH00_10590</name>
</gene>
<dbReference type="GO" id="GO:0032259">
    <property type="term" value="P:methylation"/>
    <property type="evidence" value="ECO:0007669"/>
    <property type="project" value="UniProtKB-KW"/>
</dbReference>
<dbReference type="RefSeq" id="WP_254573306.1">
    <property type="nucleotide sequence ID" value="NZ_CP098502.1"/>
</dbReference>
<feature type="domain" description="Methyltransferase type 11" evidence="1">
    <location>
        <begin position="40"/>
        <end position="134"/>
    </location>
</feature>
<keyword evidence="2" id="KW-0808">Transferase</keyword>
<proteinExistence type="predicted"/>
<reference evidence="2 3" key="1">
    <citation type="submission" date="2022-06" db="EMBL/GenBank/DDBJ databases">
        <title>Paraconexibacter antarcticus.</title>
        <authorList>
            <person name="Kim C.S."/>
        </authorList>
    </citation>
    <scope>NUCLEOTIDE SEQUENCE [LARGE SCALE GENOMIC DNA]</scope>
    <source>
        <strain evidence="2 3">02-257</strain>
    </source>
</reference>
<keyword evidence="2" id="KW-0489">Methyltransferase</keyword>
<dbReference type="PANTHER" id="PTHR45036">
    <property type="entry name" value="METHYLTRANSFERASE LIKE 7B"/>
    <property type="match status" value="1"/>
</dbReference>
<dbReference type="InterPro" id="IPR013216">
    <property type="entry name" value="Methyltransf_11"/>
</dbReference>
<dbReference type="InterPro" id="IPR029063">
    <property type="entry name" value="SAM-dependent_MTases_sf"/>
</dbReference>
<evidence type="ECO:0000313" key="3">
    <source>
        <dbReference type="Proteomes" id="UP001056035"/>
    </source>
</evidence>
<sequence length="207" mass="22250">MSLYGRLFTAIYDPFLAWGERSGMAKLRRSILAQASGDVLEVGAGTGLNLRAYPAAVTRLTLADPEPSMADRLRSVAAGDPRRPTVVQAGAEALPFPDASFDTVVSTLVLCTVDDVAGSLAEIRRVLRPGGRLLLIEHVRADGSGLSGWQDRLEKPWKAFGYGCRCNRDTRASLTRAGFETGALQDARWPRMPPIVAPLLVGPVHPA</sequence>
<protein>
    <submittedName>
        <fullName evidence="2">Class I SAM-dependent methyltransferase</fullName>
    </submittedName>
</protein>
<keyword evidence="3" id="KW-1185">Reference proteome</keyword>
<evidence type="ECO:0000259" key="1">
    <source>
        <dbReference type="Pfam" id="PF08241"/>
    </source>
</evidence>
<organism evidence="2 3">
    <name type="scientific">Paraconexibacter antarcticus</name>
    <dbReference type="NCBI Taxonomy" id="2949664"/>
    <lineage>
        <taxon>Bacteria</taxon>
        <taxon>Bacillati</taxon>
        <taxon>Actinomycetota</taxon>
        <taxon>Thermoleophilia</taxon>
        <taxon>Solirubrobacterales</taxon>
        <taxon>Paraconexibacteraceae</taxon>
        <taxon>Paraconexibacter</taxon>
    </lineage>
</organism>
<dbReference type="Proteomes" id="UP001056035">
    <property type="component" value="Chromosome"/>
</dbReference>
<name>A0ABY5DX85_9ACTN</name>
<dbReference type="Pfam" id="PF08241">
    <property type="entry name" value="Methyltransf_11"/>
    <property type="match status" value="1"/>
</dbReference>